<dbReference type="Proteomes" id="UP000271175">
    <property type="component" value="Unassembled WGS sequence"/>
</dbReference>
<reference evidence="2 17" key="7">
    <citation type="submission" date="2020-04" db="EMBL/GenBank/DDBJ databases">
        <authorList>
            <consortium name="GenomeTrakr network: Whole genome sequencing for foodborne pathogen traceback"/>
        </authorList>
    </citation>
    <scope>NUCLEOTIDE SEQUENCE [LARGE SCALE GENOMIC DNA]</scope>
    <source>
        <strain evidence="2 17">PSU-2464</strain>
    </source>
</reference>
<dbReference type="GO" id="GO:0004519">
    <property type="term" value="F:endonuclease activity"/>
    <property type="evidence" value="ECO:0007669"/>
    <property type="project" value="UniProtKB-KW"/>
</dbReference>
<dbReference type="Proteomes" id="UP000531916">
    <property type="component" value="Unassembled WGS sequence"/>
</dbReference>
<evidence type="ECO:0000313" key="4">
    <source>
        <dbReference type="EMBL" id="HAN4351938.1"/>
    </source>
</evidence>
<accession>A0A1Q6AD97</accession>
<reference evidence="1 18" key="4">
    <citation type="submission" date="2019-04" db="EMBL/GenBank/DDBJ databases">
        <authorList>
            <consortium name="NARMS: The National Antimicrobial Resistance Monitoring System"/>
        </authorList>
    </citation>
    <scope>NUCLEOTIDE SEQUENCE [LARGE SCALE GENOMIC DNA]</scope>
    <source>
        <strain evidence="5 11">CVM N17EC0276</strain>
        <strain evidence="1 18">FSIS11919500</strain>
    </source>
</reference>
<dbReference type="AlphaFoldDB" id="A0A1Q6AD97"/>
<dbReference type="EMBL" id="CP055981">
    <property type="protein sequence ID" value="QMS39388.1"/>
    <property type="molecule type" value="Genomic_DNA"/>
</dbReference>
<sequence>MISFVFLLPVYPNCHAMLHRRKPPFTPEELKALMDANKSN</sequence>
<keyword evidence="6" id="KW-0540">Nuclease</keyword>
<evidence type="ECO:0000313" key="17">
    <source>
        <dbReference type="Proteomes" id="UP000519182"/>
    </source>
</evidence>
<proteinExistence type="predicted"/>
<evidence type="ECO:0000313" key="8">
    <source>
        <dbReference type="EMBL" id="QMS39388.1"/>
    </source>
</evidence>
<dbReference type="EMBL" id="AATLZG010000004">
    <property type="protein sequence ID" value="EFM8153287.1"/>
    <property type="molecule type" value="Genomic_DNA"/>
</dbReference>
<reference evidence="3 19" key="6">
    <citation type="submission" date="2020-02" db="EMBL/GenBank/DDBJ databases">
        <authorList>
            <consortium name="PulseNet: The National Subtyping Network for Foodborne Disease Surveillance"/>
            <person name="Tarr C.L."/>
            <person name="Trees E."/>
            <person name="Katz L.S."/>
            <person name="Carleton-Romer H.A."/>
            <person name="Stroika S."/>
            <person name="Kucerova Z."/>
            <person name="Roache K.F."/>
            <person name="Sabol A.L."/>
            <person name="Besser J."/>
            <person name="Gerner-Smidt P."/>
        </authorList>
    </citation>
    <scope>NUCLEOTIDE SEQUENCE [LARGE SCALE GENOMIC DNA]</scope>
    <source>
        <strain evidence="3 19">PNUSAE002719</strain>
    </source>
</reference>
<reference evidence="13 15" key="5">
    <citation type="submission" date="2019-12" db="EMBL/GenBank/DDBJ databases">
        <title>Enteriobacteria Tanzani isolates_8377-8380.</title>
        <authorList>
            <person name="Subbiah M."/>
            <person name="Call D."/>
        </authorList>
    </citation>
    <scope>NUCLEOTIDE SEQUENCE [LARGE SCALE GENOMIC DNA]</scope>
    <source>
        <strain evidence="7 15">8378wH8</strain>
        <strain evidence="6 13">8379wE6</strain>
    </source>
</reference>
<dbReference type="Proteomes" id="UP000462410">
    <property type="component" value="Unassembled WGS sequence"/>
</dbReference>
<dbReference type="EMBL" id="RDDM01000008">
    <property type="protein sequence ID" value="RLY60476.1"/>
    <property type="molecule type" value="Genomic_DNA"/>
</dbReference>
<dbReference type="Proteomes" id="UP000436482">
    <property type="component" value="Unassembled WGS sequence"/>
</dbReference>
<dbReference type="Proteomes" id="UP000460654">
    <property type="component" value="Unassembled WGS sequence"/>
</dbReference>
<evidence type="ECO:0000313" key="10">
    <source>
        <dbReference type="EMBL" id="TXU37467.1"/>
    </source>
</evidence>
<dbReference type="EMBL" id="DABUHV010000001">
    <property type="protein sequence ID" value="HAN4351938.1"/>
    <property type="molecule type" value="Genomic_DNA"/>
</dbReference>
<evidence type="ECO:0000313" key="12">
    <source>
        <dbReference type="Proteomes" id="UP000281340"/>
    </source>
</evidence>
<reference evidence="4" key="9">
    <citation type="submission" date="2020-09" db="EMBL/GenBank/DDBJ databases">
        <authorList>
            <consortium name="NCBI Pathogen Detection Project"/>
        </authorList>
    </citation>
    <scope>NUCLEOTIDE SEQUENCE</scope>
    <source>
        <strain evidence="4">489-16</strain>
    </source>
</reference>
<organism evidence="6 13">
    <name type="scientific">Escherichia coli</name>
    <dbReference type="NCBI Taxonomy" id="562"/>
    <lineage>
        <taxon>Bacteria</taxon>
        <taxon>Pseudomonadati</taxon>
        <taxon>Pseudomonadota</taxon>
        <taxon>Gammaproteobacteria</taxon>
        <taxon>Enterobacterales</taxon>
        <taxon>Enterobacteriaceae</taxon>
        <taxon>Escherichia</taxon>
    </lineage>
</organism>
<dbReference type="EMBL" id="QYOH01000003">
    <property type="protein sequence ID" value="TXU37467.1"/>
    <property type="molecule type" value="Genomic_DNA"/>
</dbReference>
<reference evidence="8 16" key="8">
    <citation type="submission" date="2020-06" db="EMBL/GenBank/DDBJ databases">
        <title>REHAB project genomes.</title>
        <authorList>
            <person name="Shaw L.P."/>
        </authorList>
    </citation>
    <scope>NUCLEOTIDE SEQUENCE [LARGE SCALE GENOMIC DNA]</scope>
    <source>
        <strain evidence="8 16">RHB01-C20</strain>
    </source>
</reference>
<evidence type="ECO:0000313" key="14">
    <source>
        <dbReference type="Proteomes" id="UP000460654"/>
    </source>
</evidence>
<protein>
    <submittedName>
        <fullName evidence="6">HNH endonuclease</fullName>
    </submittedName>
</protein>
<dbReference type="EMBL" id="WTRC01000821">
    <property type="protein sequence ID" value="MWT24453.1"/>
    <property type="molecule type" value="Genomic_DNA"/>
</dbReference>
<keyword evidence="6" id="KW-0255">Endonuclease</keyword>
<evidence type="ECO:0000313" key="16">
    <source>
        <dbReference type="Proteomes" id="UP000514533"/>
    </source>
</evidence>
<evidence type="ECO:0000313" key="6">
    <source>
        <dbReference type="EMBL" id="MWR87306.1"/>
    </source>
</evidence>
<evidence type="ECO:0000313" key="11">
    <source>
        <dbReference type="Proteomes" id="UP000271175"/>
    </source>
</evidence>
<name>A0A1Q6AD97_ECOLX</name>
<dbReference type="EMBL" id="WTQQ01000016">
    <property type="protein sequence ID" value="MWR87306.1"/>
    <property type="molecule type" value="Genomic_DNA"/>
</dbReference>
<evidence type="ECO:0000313" key="18">
    <source>
        <dbReference type="Proteomes" id="UP000531916"/>
    </source>
</evidence>
<dbReference type="Proteomes" id="UP000519182">
    <property type="component" value="Unassembled WGS sequence"/>
</dbReference>
<evidence type="ECO:0000313" key="5">
    <source>
        <dbReference type="EMBL" id="MIB60946.1"/>
    </source>
</evidence>
<reference evidence="10 14" key="2">
    <citation type="submission" date="2018-09" db="EMBL/GenBank/DDBJ databases">
        <title>Persistent metagenomic signatures of early life antibiotic treatment in the infant gut microbiota and resistome.</title>
        <authorList>
            <person name="Gasparrini A.J."/>
        </authorList>
    </citation>
    <scope>NUCLEOTIDE SEQUENCE [LARGE SCALE GENOMIC DNA]</scope>
    <source>
        <strain evidence="10 14">T0181B.E-10</strain>
    </source>
</reference>
<evidence type="ECO:0000313" key="7">
    <source>
        <dbReference type="EMBL" id="MWT24453.1"/>
    </source>
</evidence>
<dbReference type="EMBL" id="AASEPP010000009">
    <property type="protein sequence ID" value="EFC2245705.1"/>
    <property type="molecule type" value="Genomic_DNA"/>
</dbReference>
<evidence type="ECO:0000313" key="2">
    <source>
        <dbReference type="EMBL" id="EFM1445976.1"/>
    </source>
</evidence>
<evidence type="ECO:0000313" key="13">
    <source>
        <dbReference type="Proteomes" id="UP000436482"/>
    </source>
</evidence>
<evidence type="ECO:0000313" key="9">
    <source>
        <dbReference type="EMBL" id="RLY60476.1"/>
    </source>
</evidence>
<evidence type="ECO:0000313" key="19">
    <source>
        <dbReference type="Proteomes" id="UP000555763"/>
    </source>
</evidence>
<dbReference type="Proteomes" id="UP000555763">
    <property type="component" value="Unassembled WGS sequence"/>
</dbReference>
<dbReference type="Proteomes" id="UP000514533">
    <property type="component" value="Chromosome"/>
</dbReference>
<reference evidence="4" key="1">
    <citation type="journal article" date="2018" name="Genome Biol.">
        <title>SKESA: strategic k-mer extension for scrupulous assemblies.</title>
        <authorList>
            <person name="Souvorov A."/>
            <person name="Agarwala R."/>
            <person name="Lipman D.J."/>
        </authorList>
    </citation>
    <scope>NUCLEOTIDE SEQUENCE</scope>
    <source>
        <strain evidence="4">489-16</strain>
    </source>
</reference>
<evidence type="ECO:0000313" key="3">
    <source>
        <dbReference type="EMBL" id="EFM8153287.1"/>
    </source>
</evidence>
<keyword evidence="6" id="KW-0378">Hydrolase</keyword>
<gene>
    <name evidence="3" type="ORF">A5U30_000863</name>
    <name evidence="10" type="ORF">D4N09_05175</name>
    <name evidence="5" type="ORF">D9E49_11105</name>
    <name evidence="1" type="ORF">E5H86_07805</name>
    <name evidence="9" type="ORF">EAI46_02060</name>
    <name evidence="7" type="ORF">GP965_26625</name>
    <name evidence="6" type="ORF">GP979_03060</name>
    <name evidence="2" type="ORF">HEP34_002299</name>
    <name evidence="8" type="ORF">HVV39_15910</name>
    <name evidence="4" type="ORF">IFC14_000313</name>
</gene>
<dbReference type="Proteomes" id="UP000281340">
    <property type="component" value="Unassembled WGS sequence"/>
</dbReference>
<dbReference type="EMBL" id="ROAL01000009">
    <property type="protein sequence ID" value="MIB60946.1"/>
    <property type="molecule type" value="Genomic_DNA"/>
</dbReference>
<evidence type="ECO:0000313" key="1">
    <source>
        <dbReference type="EMBL" id="EFC2245705.1"/>
    </source>
</evidence>
<evidence type="ECO:0000313" key="15">
    <source>
        <dbReference type="Proteomes" id="UP000462410"/>
    </source>
</evidence>
<dbReference type="Proteomes" id="UP000859822">
    <property type="component" value="Unassembled WGS sequence"/>
</dbReference>
<reference evidence="9 12" key="3">
    <citation type="submission" date="2018-10" db="EMBL/GenBank/DDBJ databases">
        <title>Comparison of Escherichia coli isolates recovered from retail chicken and from chicken fecal samples by antimicrobial susceptibility test and whole genome sequencing.</title>
        <authorList>
            <person name="Tang B."/>
            <person name="Ma Y."/>
            <person name="He X."/>
            <person name="Cao L."/>
            <person name="Xia X."/>
            <person name="Yang H."/>
        </authorList>
    </citation>
    <scope>NUCLEOTIDE SEQUENCE [LARGE SCALE GENOMIC DNA]</scope>
    <source>
        <strain evidence="9 12">CMJH98b</strain>
    </source>
</reference>
<dbReference type="EMBL" id="AATJYL010000018">
    <property type="protein sequence ID" value="EFM1445976.1"/>
    <property type="molecule type" value="Genomic_DNA"/>
</dbReference>